<evidence type="ECO:0000313" key="4">
    <source>
        <dbReference type="Proteomes" id="UP000182658"/>
    </source>
</evidence>
<sequence>MVAARHIRPALFAVAATLSFFAQVEARTSTTLNLSSCVTSCIKKKGGCETSDVKCVCQGAKSSYLLDHVAICMYNDCPDQIRTFDASFITPLVSACNIIGKSVPQSLIDEADQTAQTFADKLPPLSTSKTLTTSTTSAKATPKTTVTSTSESEQSTSSTTSKAQPTETETSTTSSVDDETTTAAASSTTTESKPTTTLAIATSSPSRAATQSSTSTQGASRSDPTDSSPFATPPNAAGRSVTSWALASLPLALAVLMR</sequence>
<evidence type="ECO:0000313" key="3">
    <source>
        <dbReference type="EMBL" id="OIW34511.1"/>
    </source>
</evidence>
<dbReference type="InParanoid" id="A0A1J7J333"/>
<dbReference type="OrthoDB" id="5244507at2759"/>
<feature type="compositionally biased region" description="Low complexity" evidence="1">
    <location>
        <begin position="123"/>
        <end position="222"/>
    </location>
</feature>
<feature type="signal peptide" evidence="2">
    <location>
        <begin position="1"/>
        <end position="26"/>
    </location>
</feature>
<dbReference type="Proteomes" id="UP000182658">
    <property type="component" value="Unassembled WGS sequence"/>
</dbReference>
<reference evidence="3 4" key="1">
    <citation type="submission" date="2016-10" db="EMBL/GenBank/DDBJ databases">
        <title>Draft genome sequence of Coniochaeta ligniaria NRRL30616, a lignocellulolytic fungus for bioabatement of inhibitors in plant biomass hydrolysates.</title>
        <authorList>
            <consortium name="DOE Joint Genome Institute"/>
            <person name="Jimenez D.J."/>
            <person name="Hector R.E."/>
            <person name="Riley R."/>
            <person name="Sun H."/>
            <person name="Grigoriev I.V."/>
            <person name="Van Elsas J.D."/>
            <person name="Nichols N.N."/>
        </authorList>
    </citation>
    <scope>NUCLEOTIDE SEQUENCE [LARGE SCALE GENOMIC DNA]</scope>
    <source>
        <strain evidence="3 4">NRRL 30616</strain>
    </source>
</reference>
<dbReference type="AlphaFoldDB" id="A0A1J7J333"/>
<proteinExistence type="predicted"/>
<feature type="chain" id="PRO_5013335188" evidence="2">
    <location>
        <begin position="27"/>
        <end position="258"/>
    </location>
</feature>
<gene>
    <name evidence="3" type="ORF">CONLIGDRAFT_7691</name>
</gene>
<dbReference type="STRING" id="1408157.A0A1J7J333"/>
<keyword evidence="4" id="KW-1185">Reference proteome</keyword>
<protein>
    <submittedName>
        <fullName evidence="3">Uncharacterized protein</fullName>
    </submittedName>
</protein>
<name>A0A1J7J333_9PEZI</name>
<evidence type="ECO:0000256" key="1">
    <source>
        <dbReference type="SAM" id="MobiDB-lite"/>
    </source>
</evidence>
<evidence type="ECO:0000256" key="2">
    <source>
        <dbReference type="SAM" id="SignalP"/>
    </source>
</evidence>
<dbReference type="EMBL" id="KV875093">
    <property type="protein sequence ID" value="OIW34511.1"/>
    <property type="molecule type" value="Genomic_DNA"/>
</dbReference>
<keyword evidence="2" id="KW-0732">Signal</keyword>
<feature type="region of interest" description="Disordered" evidence="1">
    <location>
        <begin position="119"/>
        <end position="238"/>
    </location>
</feature>
<organism evidence="3 4">
    <name type="scientific">Coniochaeta ligniaria NRRL 30616</name>
    <dbReference type="NCBI Taxonomy" id="1408157"/>
    <lineage>
        <taxon>Eukaryota</taxon>
        <taxon>Fungi</taxon>
        <taxon>Dikarya</taxon>
        <taxon>Ascomycota</taxon>
        <taxon>Pezizomycotina</taxon>
        <taxon>Sordariomycetes</taxon>
        <taxon>Sordariomycetidae</taxon>
        <taxon>Coniochaetales</taxon>
        <taxon>Coniochaetaceae</taxon>
        <taxon>Coniochaeta</taxon>
    </lineage>
</organism>
<accession>A0A1J7J333</accession>